<comment type="subcellular location">
    <subcellularLocation>
        <location evidence="1">Cytoplasm</location>
    </subcellularLocation>
</comment>
<keyword evidence="3" id="KW-0963">Cytoplasm</keyword>
<dbReference type="NCBIfam" id="TIGR03544">
    <property type="entry name" value="DivI1A_domain"/>
    <property type="match status" value="1"/>
</dbReference>
<dbReference type="Proteomes" id="UP000008495">
    <property type="component" value="Unassembled WGS sequence"/>
</dbReference>
<comment type="caution">
    <text evidence="8">The sequence shown here is derived from an EMBL/GenBank/DDBJ whole genome shotgun (WGS) entry which is preliminary data.</text>
</comment>
<dbReference type="GO" id="GO:0005737">
    <property type="term" value="C:cytoplasm"/>
    <property type="evidence" value="ECO:0007669"/>
    <property type="project" value="UniProtKB-SubCell"/>
</dbReference>
<dbReference type="Pfam" id="PF05103">
    <property type="entry name" value="DivIVA"/>
    <property type="match status" value="1"/>
</dbReference>
<evidence type="ECO:0000256" key="1">
    <source>
        <dbReference type="ARBA" id="ARBA00004496"/>
    </source>
</evidence>
<name>K6UNA8_9MICO</name>
<evidence type="ECO:0000256" key="7">
    <source>
        <dbReference type="ARBA" id="ARBA00031737"/>
    </source>
</evidence>
<evidence type="ECO:0000256" key="5">
    <source>
        <dbReference type="ARBA" id="ARBA00023054"/>
    </source>
</evidence>
<organism evidence="8 9">
    <name type="scientific">Austwickia chelonae NBRC 105200</name>
    <dbReference type="NCBI Taxonomy" id="1184607"/>
    <lineage>
        <taxon>Bacteria</taxon>
        <taxon>Bacillati</taxon>
        <taxon>Actinomycetota</taxon>
        <taxon>Actinomycetes</taxon>
        <taxon>Micrococcales</taxon>
        <taxon>Dermatophilaceae</taxon>
        <taxon>Austwickia</taxon>
    </lineage>
</organism>
<evidence type="ECO:0000256" key="2">
    <source>
        <dbReference type="ARBA" id="ARBA00018787"/>
    </source>
</evidence>
<dbReference type="InterPro" id="IPR007793">
    <property type="entry name" value="DivIVA_fam"/>
</dbReference>
<proteinExistence type="predicted"/>
<dbReference type="STRING" id="100225.SAMN05421595_0032"/>
<keyword evidence="4" id="KW-0132">Cell division</keyword>
<dbReference type="EMBL" id="BAGZ01000017">
    <property type="protein sequence ID" value="GAB78821.1"/>
    <property type="molecule type" value="Genomic_DNA"/>
</dbReference>
<evidence type="ECO:0000256" key="3">
    <source>
        <dbReference type="ARBA" id="ARBA00022490"/>
    </source>
</evidence>
<protein>
    <recommendedName>
        <fullName evidence="2">Cell wall synthesis protein Wag31</fullName>
    </recommendedName>
    <alternativeName>
        <fullName evidence="7">Antigen 84</fullName>
    </alternativeName>
</protein>
<evidence type="ECO:0000256" key="6">
    <source>
        <dbReference type="ARBA" id="ARBA00023306"/>
    </source>
</evidence>
<evidence type="ECO:0000256" key="4">
    <source>
        <dbReference type="ARBA" id="ARBA00022618"/>
    </source>
</evidence>
<sequence length="54" mass="6187">MALTPEKNFTATRFRSGYDKQEVDDFLDEVIVELRRLLGENAESRPDLGRTAKS</sequence>
<dbReference type="InterPro" id="IPR019933">
    <property type="entry name" value="DivIVA_domain"/>
</dbReference>
<gene>
    <name evidence="8" type="ORF">AUCHE_17_00330</name>
</gene>
<dbReference type="GO" id="GO:0051301">
    <property type="term" value="P:cell division"/>
    <property type="evidence" value="ECO:0007669"/>
    <property type="project" value="UniProtKB-KW"/>
</dbReference>
<keyword evidence="6" id="KW-0131">Cell cycle</keyword>
<keyword evidence="9" id="KW-1185">Reference proteome</keyword>
<accession>K6UNA8</accession>
<evidence type="ECO:0000313" key="8">
    <source>
        <dbReference type="EMBL" id="GAB78821.1"/>
    </source>
</evidence>
<reference evidence="8 9" key="1">
    <citation type="submission" date="2012-08" db="EMBL/GenBank/DDBJ databases">
        <title>Whole genome shotgun sequence of Austwickia chelonae NBRC 105200.</title>
        <authorList>
            <person name="Yoshida I."/>
            <person name="Hosoyama A."/>
            <person name="Tsuchikane K."/>
            <person name="Katsumata H."/>
            <person name="Ando Y."/>
            <person name="Ohji S."/>
            <person name="Hamada M."/>
            <person name="Tamura T."/>
            <person name="Yamazoe A."/>
            <person name="Yamazaki S."/>
            <person name="Fujita N."/>
        </authorList>
    </citation>
    <scope>NUCLEOTIDE SEQUENCE [LARGE SCALE GENOMIC DNA]</scope>
    <source>
        <strain evidence="8 9">NBRC 105200</strain>
    </source>
</reference>
<dbReference type="eggNOG" id="COG3599">
    <property type="taxonomic scope" value="Bacteria"/>
</dbReference>
<dbReference type="AlphaFoldDB" id="K6UNA8"/>
<evidence type="ECO:0000313" key="9">
    <source>
        <dbReference type="Proteomes" id="UP000008495"/>
    </source>
</evidence>
<dbReference type="Gene3D" id="6.10.250.660">
    <property type="match status" value="1"/>
</dbReference>
<keyword evidence="5" id="KW-0175">Coiled coil</keyword>